<dbReference type="Proteomes" id="UP000252530">
    <property type="component" value="Unassembled WGS sequence"/>
</dbReference>
<protein>
    <submittedName>
        <fullName evidence="1">Uncharacterized protein</fullName>
    </submittedName>
</protein>
<comment type="caution">
    <text evidence="1">The sequence shown here is derived from an EMBL/GenBank/DDBJ whole genome shotgun (WGS) entry which is preliminary data.</text>
</comment>
<sequence length="232" mass="25728">MNSAAFVLNFFLNGFDGSEGEQFKYSDLVTALADVDNSLTTAAANGDEEAKLAIQCINGLWDSITTEFSQHPSTGFITARFSLNTESQMALRIAERILAAKVGEYSPERRDSIKKLIEGIPELLSEMTLPQELKLYVLRLTREVETALEEYAVTSDFKLDLAFSRLQTCLNTVAVVPKPEEEQGKFITFLNNKLIPCLMAVSLFADIGYTGIETYQFFAPRIAPVSQQTSAQ</sequence>
<accession>A0A366K9W0</accession>
<evidence type="ECO:0000313" key="1">
    <source>
        <dbReference type="EMBL" id="RBP98484.1"/>
    </source>
</evidence>
<keyword evidence="2" id="KW-1185">Reference proteome</keyword>
<reference evidence="1 2" key="1">
    <citation type="submission" date="2017-10" db="EMBL/GenBank/DDBJ databases">
        <title>Bifidobacterium xylocopum sp. nov. and Bifidobacterium aemilianum sp. nov., from the carpenter bee (Xylocopa violacea) digestive tract.</title>
        <authorList>
            <person name="Alberoni D."/>
            <person name="Baffoni L."/>
            <person name="Di Gioia D."/>
            <person name="Gaggia F."/>
            <person name="Biavati B."/>
        </authorList>
    </citation>
    <scope>NUCLEOTIDE SEQUENCE [LARGE SCALE GENOMIC DNA]</scope>
    <source>
        <strain evidence="1 2">XV10</strain>
    </source>
</reference>
<dbReference type="RefSeq" id="WP_113859458.1">
    <property type="nucleotide sequence ID" value="NZ_PDCG01000001.1"/>
</dbReference>
<organism evidence="1 2">
    <name type="scientific">Bifidobacterium aemilianum</name>
    <dbReference type="NCBI Taxonomy" id="2493120"/>
    <lineage>
        <taxon>Bacteria</taxon>
        <taxon>Bacillati</taxon>
        <taxon>Actinomycetota</taxon>
        <taxon>Actinomycetes</taxon>
        <taxon>Bifidobacteriales</taxon>
        <taxon>Bifidobacteriaceae</taxon>
        <taxon>Bifidobacterium</taxon>
    </lineage>
</organism>
<evidence type="ECO:0000313" key="2">
    <source>
        <dbReference type="Proteomes" id="UP000252530"/>
    </source>
</evidence>
<name>A0A366K9W0_9BIFI</name>
<proteinExistence type="predicted"/>
<dbReference type="EMBL" id="PDCG01000001">
    <property type="protein sequence ID" value="RBP98484.1"/>
    <property type="molecule type" value="Genomic_DNA"/>
</dbReference>
<gene>
    <name evidence="1" type="ORF">CRD60_01050</name>
</gene>
<dbReference type="AlphaFoldDB" id="A0A366K9W0"/>